<dbReference type="EMBL" id="JACVVK020000001">
    <property type="protein sequence ID" value="KAK7508638.1"/>
    <property type="molecule type" value="Genomic_DNA"/>
</dbReference>
<dbReference type="Proteomes" id="UP001519460">
    <property type="component" value="Unassembled WGS sequence"/>
</dbReference>
<evidence type="ECO:0000256" key="1">
    <source>
        <dbReference type="SAM" id="MobiDB-lite"/>
    </source>
</evidence>
<organism evidence="2 3">
    <name type="scientific">Batillaria attramentaria</name>
    <dbReference type="NCBI Taxonomy" id="370345"/>
    <lineage>
        <taxon>Eukaryota</taxon>
        <taxon>Metazoa</taxon>
        <taxon>Spiralia</taxon>
        <taxon>Lophotrochozoa</taxon>
        <taxon>Mollusca</taxon>
        <taxon>Gastropoda</taxon>
        <taxon>Caenogastropoda</taxon>
        <taxon>Sorbeoconcha</taxon>
        <taxon>Cerithioidea</taxon>
        <taxon>Batillariidae</taxon>
        <taxon>Batillaria</taxon>
    </lineage>
</organism>
<accession>A0ABD0MCV0</accession>
<name>A0ABD0MCV0_9CAEN</name>
<evidence type="ECO:0000313" key="2">
    <source>
        <dbReference type="EMBL" id="KAK7508638.1"/>
    </source>
</evidence>
<gene>
    <name evidence="2" type="ORF">BaRGS_00000204</name>
</gene>
<evidence type="ECO:0000313" key="3">
    <source>
        <dbReference type="Proteomes" id="UP001519460"/>
    </source>
</evidence>
<keyword evidence="3" id="KW-1185">Reference proteome</keyword>
<reference evidence="2 3" key="1">
    <citation type="journal article" date="2023" name="Sci. Data">
        <title>Genome assembly of the Korean intertidal mud-creeper Batillaria attramentaria.</title>
        <authorList>
            <person name="Patra A.K."/>
            <person name="Ho P.T."/>
            <person name="Jun S."/>
            <person name="Lee S.J."/>
            <person name="Kim Y."/>
            <person name="Won Y.J."/>
        </authorList>
    </citation>
    <scope>NUCLEOTIDE SEQUENCE [LARGE SCALE GENOMIC DNA]</scope>
    <source>
        <strain evidence="2">Wonlab-2016</strain>
    </source>
</reference>
<proteinExistence type="predicted"/>
<dbReference type="AlphaFoldDB" id="A0ABD0MCV0"/>
<sequence length="128" mass="14528">MDVVGTKTGYQLKLPTALPILQHWSASKMVTVYVKSLARRSMAQGDRRNLTGDSSGRQLRGPLHWDPSVHPRLIRAEGPAACVMFQEWCRCRWHDVYEWSFISIISASAKRPQHDRAASRLRCLHGAC</sequence>
<feature type="region of interest" description="Disordered" evidence="1">
    <location>
        <begin position="44"/>
        <end position="63"/>
    </location>
</feature>
<protein>
    <submittedName>
        <fullName evidence="2">Uncharacterized protein</fullName>
    </submittedName>
</protein>
<comment type="caution">
    <text evidence="2">The sequence shown here is derived from an EMBL/GenBank/DDBJ whole genome shotgun (WGS) entry which is preliminary data.</text>
</comment>